<evidence type="ECO:0000313" key="2">
    <source>
        <dbReference type="Proteomes" id="UP001218231"/>
    </source>
</evidence>
<evidence type="ECO:0008006" key="3">
    <source>
        <dbReference type="Google" id="ProtNLM"/>
    </source>
</evidence>
<dbReference type="Proteomes" id="UP001218231">
    <property type="component" value="Chromosome"/>
</dbReference>
<proteinExistence type="predicted"/>
<gene>
    <name evidence="1" type="ORF">PQ457_01870</name>
</gene>
<dbReference type="RefSeq" id="WP_273618111.1">
    <property type="nucleotide sequence ID" value="NZ_CP117417.1"/>
</dbReference>
<keyword evidence="2" id="KW-1185">Reference proteome</keyword>
<evidence type="ECO:0000313" key="1">
    <source>
        <dbReference type="EMBL" id="WCT77750.1"/>
    </source>
</evidence>
<protein>
    <recommendedName>
        <fullName evidence="3">Ribbon-helix-helix protein, copG family</fullName>
    </recommendedName>
</protein>
<sequence>MLTATKRTIRLRPEQERALLALAERRGLPPYRTLLQAIDAGLTAIAGGAARDADTREIAEEVGTIAVRLIELERVLDRNLFVACAAYAYARNAALGARQGDEAIAAEARAAFDRQRGLATEGRP</sequence>
<dbReference type="EMBL" id="CP117417">
    <property type="protein sequence ID" value="WCT77750.1"/>
    <property type="molecule type" value="Genomic_DNA"/>
</dbReference>
<name>A0ABY7TWW0_9SPHN</name>
<reference evidence="1 2" key="1">
    <citation type="submission" date="2023-02" db="EMBL/GenBank/DDBJ databases">
        <title>Genome sequence of Novosphingobium humi KACC 19094.</title>
        <authorList>
            <person name="Kim S."/>
            <person name="Heo J."/>
            <person name="Kwon S.-W."/>
        </authorList>
    </citation>
    <scope>NUCLEOTIDE SEQUENCE [LARGE SCALE GENOMIC DNA]</scope>
    <source>
        <strain evidence="1 2">KACC 19094</strain>
    </source>
</reference>
<accession>A0ABY7TWW0</accession>
<organism evidence="1 2">
    <name type="scientific">Novosphingobium humi</name>
    <dbReference type="NCBI Taxonomy" id="2282397"/>
    <lineage>
        <taxon>Bacteria</taxon>
        <taxon>Pseudomonadati</taxon>
        <taxon>Pseudomonadota</taxon>
        <taxon>Alphaproteobacteria</taxon>
        <taxon>Sphingomonadales</taxon>
        <taxon>Sphingomonadaceae</taxon>
        <taxon>Novosphingobium</taxon>
    </lineage>
</organism>